<gene>
    <name evidence="2" type="ORF">EVA_03374</name>
</gene>
<feature type="domain" description="DUF3874" evidence="1">
    <location>
        <begin position="51"/>
        <end position="120"/>
    </location>
</feature>
<proteinExistence type="predicted"/>
<evidence type="ECO:0000259" key="1">
    <source>
        <dbReference type="Pfam" id="PF12990"/>
    </source>
</evidence>
<name>J9GKZ6_9ZZZZ</name>
<keyword evidence="2" id="KW-0067">ATP-binding</keyword>
<keyword evidence="2" id="KW-0378">Hydrolase</keyword>
<dbReference type="Pfam" id="PF12990">
    <property type="entry name" value="DUF3874"/>
    <property type="match status" value="1"/>
</dbReference>
<sequence>MEKEIDCVTPIEYDQLYAQLKQELEQGERCWFDKEEEAEIQAANQAFYCTSPAEDVVKDCVTFADADTPGARFCSASALYALLKRSHGSVLRNCPPQTFSRLLTQLGHRVHTRYGNGYWVVLQGLEKG</sequence>
<reference evidence="2" key="1">
    <citation type="journal article" date="2012" name="PLoS ONE">
        <title>Gene sets for utilization of primary and secondary nutrition supplies in the distal gut of endangered iberian lynx.</title>
        <authorList>
            <person name="Alcaide M."/>
            <person name="Messina E."/>
            <person name="Richter M."/>
            <person name="Bargiela R."/>
            <person name="Peplies J."/>
            <person name="Huws S.A."/>
            <person name="Newbold C.J."/>
            <person name="Golyshin P.N."/>
            <person name="Simon M.A."/>
            <person name="Lopez G."/>
            <person name="Yakimov M.M."/>
            <person name="Ferrer M."/>
        </authorList>
    </citation>
    <scope>NUCLEOTIDE SEQUENCE</scope>
</reference>
<dbReference type="PANTHER" id="PTHR34985:SF1">
    <property type="entry name" value="SLR0554 PROTEIN"/>
    <property type="match status" value="1"/>
</dbReference>
<comment type="caution">
    <text evidence="2">The sequence shown here is derived from an EMBL/GenBank/DDBJ whole genome shotgun (WGS) entry which is preliminary data.</text>
</comment>
<dbReference type="InterPro" id="IPR024450">
    <property type="entry name" value="DUF3874"/>
</dbReference>
<dbReference type="EMBL" id="AMCI01000604">
    <property type="protein sequence ID" value="EJX08517.1"/>
    <property type="molecule type" value="Genomic_DNA"/>
</dbReference>
<dbReference type="GO" id="GO:0004386">
    <property type="term" value="F:helicase activity"/>
    <property type="evidence" value="ECO:0007669"/>
    <property type="project" value="UniProtKB-KW"/>
</dbReference>
<accession>J9GKZ6</accession>
<keyword evidence="2" id="KW-0347">Helicase</keyword>
<evidence type="ECO:0000313" key="2">
    <source>
        <dbReference type="EMBL" id="EJX08517.1"/>
    </source>
</evidence>
<organism evidence="2">
    <name type="scientific">gut metagenome</name>
    <dbReference type="NCBI Taxonomy" id="749906"/>
    <lineage>
        <taxon>unclassified sequences</taxon>
        <taxon>metagenomes</taxon>
        <taxon>organismal metagenomes</taxon>
    </lineage>
</organism>
<protein>
    <submittedName>
        <fullName evidence="2">Helicase</fullName>
    </submittedName>
</protein>
<dbReference type="PANTHER" id="PTHR34985">
    <property type="entry name" value="SLR0554 PROTEIN"/>
    <property type="match status" value="1"/>
</dbReference>
<dbReference type="AlphaFoldDB" id="J9GKZ6"/>
<keyword evidence="2" id="KW-0547">Nucleotide-binding</keyword>